<evidence type="ECO:0000313" key="11">
    <source>
        <dbReference type="EnsemblMetazoa" id="GBRI044314-PA"/>
    </source>
</evidence>
<feature type="compositionally biased region" description="Basic and acidic residues" evidence="8">
    <location>
        <begin position="393"/>
        <end position="405"/>
    </location>
</feature>
<feature type="region of interest" description="Disordered" evidence="8">
    <location>
        <begin position="393"/>
        <end position="418"/>
    </location>
</feature>
<comment type="similarity">
    <text evidence="2">Belongs to the ric-3 family.</text>
</comment>
<evidence type="ECO:0000256" key="9">
    <source>
        <dbReference type="SAM" id="Phobius"/>
    </source>
</evidence>
<evidence type="ECO:0000313" key="12">
    <source>
        <dbReference type="Proteomes" id="UP000091820"/>
    </source>
</evidence>
<feature type="domain" description="Resistance to inhibitors of cholinesterase protein 3 N-terminal" evidence="10">
    <location>
        <begin position="36"/>
        <end position="354"/>
    </location>
</feature>
<keyword evidence="7" id="KW-0175">Coiled coil</keyword>
<name>A0A1A9X4U4_9MUSC</name>
<dbReference type="AlphaFoldDB" id="A0A1A9X4U4"/>
<feature type="region of interest" description="Disordered" evidence="8">
    <location>
        <begin position="429"/>
        <end position="448"/>
    </location>
</feature>
<evidence type="ECO:0000256" key="7">
    <source>
        <dbReference type="SAM" id="Coils"/>
    </source>
</evidence>
<dbReference type="GO" id="GO:0045202">
    <property type="term" value="C:synapse"/>
    <property type="evidence" value="ECO:0007669"/>
    <property type="project" value="GOC"/>
</dbReference>
<dbReference type="InterPro" id="IPR032763">
    <property type="entry name" value="RIC3_N"/>
</dbReference>
<feature type="region of interest" description="Disordered" evidence="8">
    <location>
        <begin position="150"/>
        <end position="170"/>
    </location>
</feature>
<proteinExistence type="inferred from homology"/>
<dbReference type="PANTHER" id="PTHR21723:SF3">
    <property type="entry name" value="PROTEIN RIC-3"/>
    <property type="match status" value="1"/>
</dbReference>
<dbReference type="Proteomes" id="UP000091820">
    <property type="component" value="Unassembled WGS sequence"/>
</dbReference>
<sequence>MPTKAQSSAKQPVASHPIYLNEGLSSKKTALIIVTVIGCIAILWPKVFYPMMFGGIKTMKTDLKETQRVPGGCCEVVLNREEFYNATNKKTSSIPAETFGPQLYRKSLNIYTGEITIRQERPAHLHPDAVYQAMRERGRAIPATPTIPIVDRKVTPSNPPPRIVEGRPGPIPGMRPPLGAGAMHQPQTKASSMGIIMPLYTIGIVVFFGYTIMKIVFKKPVPNAPYGPAPSDPNFRKQVFGYENGRHLEDLNGSKLGTNLHKQPESQRNGNELYNASLSAANVASNLSASLKQQQQQQQQQQRHTALPQQQQHQQQQQMYMTAKVLNKETEQLMEIEKLRKKLEDTEKAMAKLIAEMNSDQYEAKMIAINFIKPAIQGLIDAADEELKLRETSTSDSIKKTHEKTTTTNQENISNGHANVVENSGINADKIKQDHLTPDNSSKLREGSTERTIAVLGMEITASCEGGQKWSGRPPTPVLLIHHEHSKPIDDDIPEPQSIYLEGTLAHESQILVTDSEIKQEKVYDAELNGSADEPAVVLSSKMTLSLINLDNISDKHLIKTDIESPLSDDIEIIDHDDN</sequence>
<feature type="region of interest" description="Disordered" evidence="8">
    <location>
        <begin position="287"/>
        <end position="315"/>
    </location>
</feature>
<evidence type="ECO:0000256" key="1">
    <source>
        <dbReference type="ARBA" id="ARBA00004586"/>
    </source>
</evidence>
<feature type="transmembrane region" description="Helical" evidence="9">
    <location>
        <begin position="29"/>
        <end position="49"/>
    </location>
</feature>
<dbReference type="GO" id="GO:0007271">
    <property type="term" value="P:synaptic transmission, cholinergic"/>
    <property type="evidence" value="ECO:0007669"/>
    <property type="project" value="TreeGrafter"/>
</dbReference>
<dbReference type="GO" id="GO:0034394">
    <property type="term" value="P:protein localization to cell surface"/>
    <property type="evidence" value="ECO:0007669"/>
    <property type="project" value="TreeGrafter"/>
</dbReference>
<dbReference type="EnsemblMetazoa" id="GBRI044314-RA">
    <property type="protein sequence ID" value="GBRI044314-PA"/>
    <property type="gene ID" value="GBRI044314"/>
</dbReference>
<evidence type="ECO:0000256" key="3">
    <source>
        <dbReference type="ARBA" id="ARBA00022692"/>
    </source>
</evidence>
<reference evidence="11" key="2">
    <citation type="submission" date="2020-05" db="UniProtKB">
        <authorList>
            <consortium name="EnsemblMetazoa"/>
        </authorList>
    </citation>
    <scope>IDENTIFICATION</scope>
    <source>
        <strain evidence="11">IAEA</strain>
    </source>
</reference>
<evidence type="ECO:0000256" key="2">
    <source>
        <dbReference type="ARBA" id="ARBA00008538"/>
    </source>
</evidence>
<dbReference type="VEuPathDB" id="VectorBase:GBRI044314"/>
<dbReference type="InterPro" id="IPR026160">
    <property type="entry name" value="Ric3"/>
</dbReference>
<dbReference type="STRING" id="37001.A0A1A9X4U4"/>
<feature type="compositionally biased region" description="Polar residues" evidence="8">
    <location>
        <begin position="406"/>
        <end position="418"/>
    </location>
</feature>
<keyword evidence="12" id="KW-1185">Reference proteome</keyword>
<feature type="transmembrane region" description="Helical" evidence="9">
    <location>
        <begin position="193"/>
        <end position="213"/>
    </location>
</feature>
<reference evidence="12" key="1">
    <citation type="submission" date="2014-03" db="EMBL/GenBank/DDBJ databases">
        <authorList>
            <person name="Aksoy S."/>
            <person name="Warren W."/>
            <person name="Wilson R.K."/>
        </authorList>
    </citation>
    <scope>NUCLEOTIDE SEQUENCE [LARGE SCALE GENOMIC DNA]</scope>
    <source>
        <strain evidence="12">IAEA</strain>
    </source>
</reference>
<dbReference type="PANTHER" id="PTHR21723">
    <property type="entry name" value="RESISTANCE TO INHIBITORS OF CHOLINESTERASE PROTEIN 3 RIC3"/>
    <property type="match status" value="1"/>
</dbReference>
<dbReference type="GO" id="GO:0043025">
    <property type="term" value="C:neuronal cell body"/>
    <property type="evidence" value="ECO:0007669"/>
    <property type="project" value="TreeGrafter"/>
</dbReference>
<dbReference type="Pfam" id="PF15361">
    <property type="entry name" value="RIC3"/>
    <property type="match status" value="1"/>
</dbReference>
<evidence type="ECO:0000256" key="4">
    <source>
        <dbReference type="ARBA" id="ARBA00022824"/>
    </source>
</evidence>
<evidence type="ECO:0000256" key="5">
    <source>
        <dbReference type="ARBA" id="ARBA00022989"/>
    </source>
</evidence>
<evidence type="ECO:0000259" key="10">
    <source>
        <dbReference type="Pfam" id="PF15361"/>
    </source>
</evidence>
<evidence type="ECO:0000256" key="8">
    <source>
        <dbReference type="SAM" id="MobiDB-lite"/>
    </source>
</evidence>
<dbReference type="GO" id="GO:0005789">
    <property type="term" value="C:endoplasmic reticulum membrane"/>
    <property type="evidence" value="ECO:0007669"/>
    <property type="project" value="UniProtKB-SubCell"/>
</dbReference>
<keyword evidence="5 9" id="KW-1133">Transmembrane helix</keyword>
<feature type="coiled-coil region" evidence="7">
    <location>
        <begin position="326"/>
        <end position="356"/>
    </location>
</feature>
<keyword evidence="4" id="KW-0256">Endoplasmic reticulum</keyword>
<keyword evidence="3 9" id="KW-0812">Transmembrane</keyword>
<accession>A0A1A9X4U4</accession>
<evidence type="ECO:0000256" key="6">
    <source>
        <dbReference type="ARBA" id="ARBA00023136"/>
    </source>
</evidence>
<organism evidence="11 12">
    <name type="scientific">Glossina brevipalpis</name>
    <dbReference type="NCBI Taxonomy" id="37001"/>
    <lineage>
        <taxon>Eukaryota</taxon>
        <taxon>Metazoa</taxon>
        <taxon>Ecdysozoa</taxon>
        <taxon>Arthropoda</taxon>
        <taxon>Hexapoda</taxon>
        <taxon>Insecta</taxon>
        <taxon>Pterygota</taxon>
        <taxon>Neoptera</taxon>
        <taxon>Endopterygota</taxon>
        <taxon>Diptera</taxon>
        <taxon>Brachycera</taxon>
        <taxon>Muscomorpha</taxon>
        <taxon>Hippoboscoidea</taxon>
        <taxon>Glossinidae</taxon>
        <taxon>Glossina</taxon>
    </lineage>
</organism>
<dbReference type="GO" id="GO:0043005">
    <property type="term" value="C:neuron projection"/>
    <property type="evidence" value="ECO:0007669"/>
    <property type="project" value="TreeGrafter"/>
</dbReference>
<keyword evidence="6 9" id="KW-0472">Membrane</keyword>
<protein>
    <recommendedName>
        <fullName evidence="10">Resistance to inhibitors of cholinesterase protein 3 N-terminal domain-containing protein</fullName>
    </recommendedName>
</protein>
<comment type="subcellular location">
    <subcellularLocation>
        <location evidence="1">Endoplasmic reticulum membrane</location>
    </subcellularLocation>
</comment>